<gene>
    <name evidence="1" type="primary">csy1</name>
    <name evidence="1" type="ORF">Lnau_2677</name>
</gene>
<comment type="caution">
    <text evidence="1">The sequence shown here is derived from an EMBL/GenBank/DDBJ whole genome shotgun (WGS) entry which is preliminary data.</text>
</comment>
<evidence type="ECO:0000313" key="2">
    <source>
        <dbReference type="Proteomes" id="UP000054725"/>
    </source>
</evidence>
<reference evidence="1 2" key="1">
    <citation type="submission" date="2015-11" db="EMBL/GenBank/DDBJ databases">
        <title>Genomic analysis of 38 Legionella species identifies large and diverse effector repertoires.</title>
        <authorList>
            <person name="Burstein D."/>
            <person name="Amaro F."/>
            <person name="Zusman T."/>
            <person name="Lifshitz Z."/>
            <person name="Cohen O."/>
            <person name="Gilbert J.A."/>
            <person name="Pupko T."/>
            <person name="Shuman H.A."/>
            <person name="Segal G."/>
        </authorList>
    </citation>
    <scope>NUCLEOTIDE SEQUENCE [LARGE SCALE GENOMIC DNA]</scope>
    <source>
        <strain evidence="1 2">ATCC 49506</strain>
    </source>
</reference>
<name>A0A0W0WL18_9GAMM</name>
<dbReference type="STRING" id="45070.Lnau_2677"/>
<evidence type="ECO:0000313" key="1">
    <source>
        <dbReference type="EMBL" id="KTD33029.1"/>
    </source>
</evidence>
<keyword evidence="2" id="KW-1185">Reference proteome</keyword>
<dbReference type="Pfam" id="PF09611">
    <property type="entry name" value="Cas_Csy1"/>
    <property type="match status" value="1"/>
</dbReference>
<protein>
    <submittedName>
        <fullName evidence="1">CRISPR-associated protein Csy1</fullName>
    </submittedName>
</protein>
<dbReference type="Proteomes" id="UP000054725">
    <property type="component" value="Unassembled WGS sequence"/>
</dbReference>
<dbReference type="RefSeq" id="WP_058505656.1">
    <property type="nucleotide sequence ID" value="NZ_CAAAIF010000028.1"/>
</dbReference>
<dbReference type="InterPro" id="IPR013397">
    <property type="entry name" value="CRISPR-assoc_prot_Csy1"/>
</dbReference>
<dbReference type="OrthoDB" id="9815616at2"/>
<proteinExistence type="predicted"/>
<dbReference type="EMBL" id="LNYO01000024">
    <property type="protein sequence ID" value="KTD33029.1"/>
    <property type="molecule type" value="Genomic_DNA"/>
</dbReference>
<organism evidence="1 2">
    <name type="scientific">Legionella nautarum</name>
    <dbReference type="NCBI Taxonomy" id="45070"/>
    <lineage>
        <taxon>Bacteria</taxon>
        <taxon>Pseudomonadati</taxon>
        <taxon>Pseudomonadota</taxon>
        <taxon>Gammaproteobacteria</taxon>
        <taxon>Legionellales</taxon>
        <taxon>Legionellaceae</taxon>
        <taxon>Legionella</taxon>
    </lineage>
</organism>
<accession>A0A0W0WL18</accession>
<dbReference type="PATRIC" id="fig|45070.6.peg.2824"/>
<dbReference type="NCBIfam" id="TIGR02564">
    <property type="entry name" value="cas_Csy1"/>
    <property type="match status" value="1"/>
</dbReference>
<dbReference type="AlphaFoldDB" id="A0A0W0WL18"/>
<sequence length="409" mass="46950">MGDVIKTFLFERKASWIKKKINSGMTSEEIKRIEQESNNIFSPDSWLPDAAKRASQLSIVSHPGKFSHPAAKISPIIAECKRSEDGFLRTGNAHAQLDVFGNAAAMDVFKFLSLTLDDGQTILTHLELNTEVIQNEMNVSTTHFDVLRKGFLSIKKNTTTAITSECVKQVYFPVASGYHLLSILTPSGLVYELRNRIQSIRFSDEIKEARDNKRKNLYNEKGFDELYGLAMIGYGGTKPQNISILNSTYGGKSYLLSSIPPNLSSHHIRLPKNNFFSNTLRPKSFEQHFVKIHNLYLADYNNKKIRDSLDWRVQDIINDIIERMWVLRLAEPGWSKDTNLPIYQKIWLDESRKDERLTDEDWLDSVSTDFARWFISTYEKLIGKMAITLDDTYLQHLKAVMINNEENLL</sequence>